<dbReference type="NCBIfam" id="TIGR02100">
    <property type="entry name" value="glgX_debranch"/>
    <property type="match status" value="1"/>
</dbReference>
<accession>A0A1G5QNW2</accession>
<dbReference type="Pfam" id="PF00128">
    <property type="entry name" value="Alpha-amylase"/>
    <property type="match status" value="1"/>
</dbReference>
<dbReference type="SMART" id="SM00642">
    <property type="entry name" value="Aamy"/>
    <property type="match status" value="1"/>
</dbReference>
<dbReference type="SUPFAM" id="SSF51011">
    <property type="entry name" value="Glycosyl hydrolase domain"/>
    <property type="match status" value="1"/>
</dbReference>
<dbReference type="OrthoDB" id="3236218at2"/>
<protein>
    <submittedName>
        <fullName evidence="5">Isoamylase</fullName>
    </submittedName>
</protein>
<dbReference type="GO" id="GO:0004135">
    <property type="term" value="F:amylo-alpha-1,6-glucosidase activity"/>
    <property type="evidence" value="ECO:0007669"/>
    <property type="project" value="InterPro"/>
</dbReference>
<proteinExistence type="inferred from homology"/>
<dbReference type="AlphaFoldDB" id="A0A1G5QNW2"/>
<dbReference type="InterPro" id="IPR011837">
    <property type="entry name" value="Glycogen_debranch_GlgX"/>
</dbReference>
<dbReference type="SUPFAM" id="SSF51445">
    <property type="entry name" value="(Trans)glycosidases"/>
    <property type="match status" value="1"/>
</dbReference>
<organism evidence="5 6">
    <name type="scientific">Thiohalomonas denitrificans</name>
    <dbReference type="NCBI Taxonomy" id="415747"/>
    <lineage>
        <taxon>Bacteria</taxon>
        <taxon>Pseudomonadati</taxon>
        <taxon>Pseudomonadota</taxon>
        <taxon>Gammaproteobacteria</taxon>
        <taxon>Thiohalomonadales</taxon>
        <taxon>Thiohalomonadaceae</taxon>
        <taxon>Thiohalomonas</taxon>
    </lineage>
</organism>
<evidence type="ECO:0000313" key="5">
    <source>
        <dbReference type="EMBL" id="SCZ63427.1"/>
    </source>
</evidence>
<gene>
    <name evidence="5" type="ORF">SAMN03097708_02477</name>
</gene>
<keyword evidence="6" id="KW-1185">Reference proteome</keyword>
<dbReference type="InterPro" id="IPR013783">
    <property type="entry name" value="Ig-like_fold"/>
</dbReference>
<dbReference type="InterPro" id="IPR014756">
    <property type="entry name" value="Ig_E-set"/>
</dbReference>
<evidence type="ECO:0000256" key="2">
    <source>
        <dbReference type="ARBA" id="ARBA00022801"/>
    </source>
</evidence>
<dbReference type="Proteomes" id="UP000199648">
    <property type="component" value="Unassembled WGS sequence"/>
</dbReference>
<dbReference type="STRING" id="415747.SAMN03097708_02477"/>
<dbReference type="InterPro" id="IPR044505">
    <property type="entry name" value="GlgX_Isoamylase_N_E_set"/>
</dbReference>
<dbReference type="GO" id="GO:0005980">
    <property type="term" value="P:glycogen catabolic process"/>
    <property type="evidence" value="ECO:0007669"/>
    <property type="project" value="InterPro"/>
</dbReference>
<keyword evidence="3" id="KW-0326">Glycosidase</keyword>
<evidence type="ECO:0000259" key="4">
    <source>
        <dbReference type="SMART" id="SM00642"/>
    </source>
</evidence>
<dbReference type="CDD" id="cd11326">
    <property type="entry name" value="AmyAc_Glg_debranch"/>
    <property type="match status" value="1"/>
</dbReference>
<dbReference type="Gene3D" id="2.60.40.10">
    <property type="entry name" value="Immunoglobulins"/>
    <property type="match status" value="1"/>
</dbReference>
<comment type="similarity">
    <text evidence="1">Belongs to the glycosyl hydrolase 13 family.</text>
</comment>
<dbReference type="Pfam" id="PF02922">
    <property type="entry name" value="CBM_48"/>
    <property type="match status" value="1"/>
</dbReference>
<feature type="domain" description="Glycosyl hydrolase family 13 catalytic" evidence="4">
    <location>
        <begin position="168"/>
        <end position="574"/>
    </location>
</feature>
<dbReference type="InterPro" id="IPR004193">
    <property type="entry name" value="Glyco_hydro_13_N"/>
</dbReference>
<keyword evidence="2" id="KW-0378">Hydrolase</keyword>
<dbReference type="CDD" id="cd02856">
    <property type="entry name" value="E_set_GDE_Isoamylase_N"/>
    <property type="match status" value="1"/>
</dbReference>
<name>A0A1G5QNW2_9GAMM</name>
<dbReference type="Gene3D" id="2.60.40.1180">
    <property type="entry name" value="Golgi alpha-mannosidase II"/>
    <property type="match status" value="1"/>
</dbReference>
<dbReference type="RefSeq" id="WP_092997560.1">
    <property type="nucleotide sequence ID" value="NZ_FMWD01000007.1"/>
</dbReference>
<evidence type="ECO:0000313" key="6">
    <source>
        <dbReference type="Proteomes" id="UP000199648"/>
    </source>
</evidence>
<evidence type="ECO:0000256" key="3">
    <source>
        <dbReference type="ARBA" id="ARBA00023295"/>
    </source>
</evidence>
<dbReference type="InterPro" id="IPR013780">
    <property type="entry name" value="Glyco_hydro_b"/>
</dbReference>
<dbReference type="SUPFAM" id="SSF81296">
    <property type="entry name" value="E set domains"/>
    <property type="match status" value="1"/>
</dbReference>
<sequence length="715" mass="81753">MKRNGLAVWRGNPYPLGATWTGEGVNFALFSEHADKVQLCLFDPKGRREIQRLDVPWQTDQVWHCYLPEVRPGQLYGYRVHGPYDPASGHRFNPHKLLIDPYAKDLVGSLRWSDALFGYHIGDPEADLTPDKRDSSAGMLKCRVIDTAFTWSDDRAPNIAWDDTIIYELHVKGYTAQHPEIPAPLRGTYAGLATAPVTEHLKRLGVTAVELMPVHAFVDDRHLVEKRLRNYWGYNSIGFFAPDMRYSASGQVNEFKTMVKTFHSAGIEVILDVVYNHTAEGNHLGPTLAFRGIDNAAYYRMVQDDQRYYMDYTGCGNTLNMMHPRVLQLIMDSLRYWVQEMHVDGFRFDLASALARELHEVNRLGAFFDIIHQDPTLSQVKLIAEPWDLGEGGYQVGNFPVGWTEWNGKYRDTVRSYWKGDGGVIGELGYRLTGSSDLYEQSGRRPFASVNFITAHDGFTLQDLVSYSRKHNEANGENNDDGEDHNRSWNCGHEGPTVNKHIRGLRAQQKRNFLATLFFSQGIPMLVGGDEMGRTQYGNNNAYCQDNEISWVNWDLSAEDRELIRFTESMIRLRKHHPTFHRNYFFQGRRIKGAGVKDITWLRPDGREMTDEEWQQSFARCLGVFFAGAIEETDAKGQPVKDDNMLLLLNAHHEEIPFKIPPFPPKARWGVVVDTSYEEGKRDDGRYFYSGGEYPLRSRSMALLAQWTGQKWGAA</sequence>
<evidence type="ECO:0000256" key="1">
    <source>
        <dbReference type="ARBA" id="ARBA00008061"/>
    </source>
</evidence>
<dbReference type="PANTHER" id="PTHR43002">
    <property type="entry name" value="GLYCOGEN DEBRANCHING ENZYME"/>
    <property type="match status" value="1"/>
</dbReference>
<dbReference type="InterPro" id="IPR017853">
    <property type="entry name" value="GH"/>
</dbReference>
<dbReference type="Gene3D" id="3.20.20.80">
    <property type="entry name" value="Glycosidases"/>
    <property type="match status" value="1"/>
</dbReference>
<dbReference type="InterPro" id="IPR006047">
    <property type="entry name" value="GH13_cat_dom"/>
</dbReference>
<dbReference type="EMBL" id="FMWD01000007">
    <property type="protein sequence ID" value="SCZ63427.1"/>
    <property type="molecule type" value="Genomic_DNA"/>
</dbReference>
<reference evidence="5 6" key="1">
    <citation type="submission" date="2016-10" db="EMBL/GenBank/DDBJ databases">
        <authorList>
            <person name="de Groot N.N."/>
        </authorList>
    </citation>
    <scope>NUCLEOTIDE SEQUENCE [LARGE SCALE GENOMIC DNA]</scope>
    <source>
        <strain evidence="5 6">HLD2</strain>
    </source>
</reference>